<feature type="region of interest" description="Disordered" evidence="4">
    <location>
        <begin position="527"/>
        <end position="668"/>
    </location>
</feature>
<dbReference type="InterPro" id="IPR013783">
    <property type="entry name" value="Ig-like_fold"/>
</dbReference>
<feature type="repeat" description="ANK" evidence="3">
    <location>
        <begin position="45"/>
        <end position="77"/>
    </location>
</feature>
<dbReference type="AlphaFoldDB" id="A0A4D9CSE7"/>
<feature type="repeat" description="ANK" evidence="3">
    <location>
        <begin position="300"/>
        <end position="332"/>
    </location>
</feature>
<organism evidence="6 7">
    <name type="scientific">Nannochloropsis salina CCMP1776</name>
    <dbReference type="NCBI Taxonomy" id="1027361"/>
    <lineage>
        <taxon>Eukaryota</taxon>
        <taxon>Sar</taxon>
        <taxon>Stramenopiles</taxon>
        <taxon>Ochrophyta</taxon>
        <taxon>Eustigmatophyceae</taxon>
        <taxon>Eustigmatales</taxon>
        <taxon>Monodopsidaceae</taxon>
        <taxon>Microchloropsis</taxon>
        <taxon>Microchloropsis salina</taxon>
    </lineage>
</organism>
<dbReference type="Gene3D" id="1.25.40.20">
    <property type="entry name" value="Ankyrin repeat-containing domain"/>
    <property type="match status" value="2"/>
</dbReference>
<dbReference type="Gene3D" id="2.60.40.10">
    <property type="entry name" value="Immunoglobulins"/>
    <property type="match status" value="1"/>
</dbReference>
<evidence type="ECO:0000256" key="1">
    <source>
        <dbReference type="ARBA" id="ARBA00022737"/>
    </source>
</evidence>
<dbReference type="PROSITE" id="PS50088">
    <property type="entry name" value="ANK_REPEAT"/>
    <property type="match status" value="6"/>
</dbReference>
<evidence type="ECO:0000256" key="3">
    <source>
        <dbReference type="PROSITE-ProRule" id="PRU00023"/>
    </source>
</evidence>
<name>A0A4D9CSE7_9STRA</name>
<dbReference type="PROSITE" id="PS50853">
    <property type="entry name" value="FN3"/>
    <property type="match status" value="1"/>
</dbReference>
<reference evidence="6 7" key="1">
    <citation type="submission" date="2019-01" db="EMBL/GenBank/DDBJ databases">
        <title>Nuclear Genome Assembly of the Microalgal Biofuel strain Nannochloropsis salina CCMP1776.</title>
        <authorList>
            <person name="Hovde B."/>
        </authorList>
    </citation>
    <scope>NUCLEOTIDE SEQUENCE [LARGE SCALE GENOMIC DNA]</scope>
    <source>
        <strain evidence="6 7">CCMP1776</strain>
    </source>
</reference>
<feature type="repeat" description="ANK" evidence="3">
    <location>
        <begin position="267"/>
        <end position="299"/>
    </location>
</feature>
<dbReference type="Pfam" id="PF00041">
    <property type="entry name" value="fn3"/>
    <property type="match status" value="1"/>
</dbReference>
<evidence type="ECO:0000256" key="2">
    <source>
        <dbReference type="ARBA" id="ARBA00023043"/>
    </source>
</evidence>
<feature type="repeat" description="ANK" evidence="3">
    <location>
        <begin position="200"/>
        <end position="232"/>
    </location>
</feature>
<keyword evidence="7" id="KW-1185">Reference proteome</keyword>
<dbReference type="PANTHER" id="PTHR24198">
    <property type="entry name" value="ANKYRIN REPEAT AND PROTEIN KINASE DOMAIN-CONTAINING PROTEIN"/>
    <property type="match status" value="1"/>
</dbReference>
<dbReference type="InterPro" id="IPR036770">
    <property type="entry name" value="Ankyrin_rpt-contain_sf"/>
</dbReference>
<dbReference type="PANTHER" id="PTHR24198:SF165">
    <property type="entry name" value="ANKYRIN REPEAT-CONTAINING PROTEIN-RELATED"/>
    <property type="match status" value="1"/>
</dbReference>
<protein>
    <recommendedName>
        <fullName evidence="5">Fibronectin type-III domain-containing protein</fullName>
    </recommendedName>
</protein>
<dbReference type="EMBL" id="SDOX01000119">
    <property type="protein sequence ID" value="TFJ82142.1"/>
    <property type="molecule type" value="Genomic_DNA"/>
</dbReference>
<dbReference type="Proteomes" id="UP000355283">
    <property type="component" value="Unassembled WGS sequence"/>
</dbReference>
<dbReference type="SUPFAM" id="SSF48403">
    <property type="entry name" value="Ankyrin repeat"/>
    <property type="match status" value="1"/>
</dbReference>
<sequence>MSKSERKAARIHRAVAEGDDCVVIDLTKPCCFKLASIVEARDPITDGTPLLTAAVGGDVGIGKILLSRGADVHAVDSDMRTAMHVASLHNHVPFLDLLLDHEANVDAPNREGMTPLFLAIHLYGSRDDPQGKGVEAIRFLLSQRSNIKICSGPEEHTPFLRAVALGHQDVVSLFLTCGRSGREEGKEEGVVGVDQDRDAHGRTGFMLAIAEGSLEMAALLLQHGADMEAKDKAGMTALAWAAGRPEKLTLGFLLERGANVRIQDTDTGATPLMLAAQNGDVGLVQLLVEGEADLESKDGRGYTALMHAAARGHSRVVSYLMDQTALQESQKDPTSAPARRNQGRGSDPASARASDPPSHYASPEDVAVTEEIKSLVRRAKNCGAPILPSAPTVRKEKLDPLHPSILLAFEPPRPTAACPKLGVLTYTAECFAWEEAKGEEGKAGGGATRREAEEEEGPVAVVEGVGRGQSPFIFRGLERGRWYLFKVHAQSEGGRGLSSRTDPIFLATTPLGAPEVKEAVVEAVVEEEEEEVEEEEEEVEEEEEEVEEEEGEGEGRGVPKVGGVIGEVDKEAGTEEEVEENEGAVTGDKEEEEEGKGREGGREEDGGQGQVEGAVEDVVQKGKGEERGEGKEGTKSETNQAEATGKEAGKEEGGGEGGRGADKTASMARKAKAFPTLRVTVSAPADDGGQPITGYMLTAKPGNLKVESTEPILLLPGLTPGTSYSLSVAARNAAGYGPASRPMVVDVMP</sequence>
<evidence type="ECO:0000259" key="5">
    <source>
        <dbReference type="PROSITE" id="PS50853"/>
    </source>
</evidence>
<feature type="region of interest" description="Disordered" evidence="4">
    <location>
        <begin position="439"/>
        <end position="458"/>
    </location>
</feature>
<evidence type="ECO:0000313" key="7">
    <source>
        <dbReference type="Proteomes" id="UP000355283"/>
    </source>
</evidence>
<accession>A0A4D9CSE7</accession>
<feature type="domain" description="Fibronectin type-III" evidence="5">
    <location>
        <begin position="661"/>
        <end position="749"/>
    </location>
</feature>
<dbReference type="OrthoDB" id="10249694at2759"/>
<feature type="region of interest" description="Disordered" evidence="4">
    <location>
        <begin position="325"/>
        <end position="366"/>
    </location>
</feature>
<proteinExistence type="predicted"/>
<keyword evidence="1" id="KW-0677">Repeat</keyword>
<dbReference type="Pfam" id="PF12796">
    <property type="entry name" value="Ank_2"/>
    <property type="match status" value="3"/>
</dbReference>
<dbReference type="InterPro" id="IPR003961">
    <property type="entry name" value="FN3_dom"/>
</dbReference>
<feature type="compositionally biased region" description="Basic and acidic residues" evidence="4">
    <location>
        <begin position="644"/>
        <end position="653"/>
    </location>
</feature>
<dbReference type="PROSITE" id="PS50297">
    <property type="entry name" value="ANK_REP_REGION"/>
    <property type="match status" value="4"/>
</dbReference>
<dbReference type="CDD" id="cd00063">
    <property type="entry name" value="FN3"/>
    <property type="match status" value="1"/>
</dbReference>
<feature type="compositionally biased region" description="Basic and acidic residues" evidence="4">
    <location>
        <begin position="595"/>
        <end position="605"/>
    </location>
</feature>
<feature type="compositionally biased region" description="Basic and acidic residues" evidence="4">
    <location>
        <begin position="439"/>
        <end position="452"/>
    </location>
</feature>
<feature type="compositionally biased region" description="Acidic residues" evidence="4">
    <location>
        <begin position="527"/>
        <end position="552"/>
    </location>
</feature>
<feature type="compositionally biased region" description="Basic and acidic residues" evidence="4">
    <location>
        <begin position="618"/>
        <end position="635"/>
    </location>
</feature>
<gene>
    <name evidence="6" type="ORF">NSK_006471</name>
</gene>
<dbReference type="SMART" id="SM00060">
    <property type="entry name" value="FN3"/>
    <property type="match status" value="2"/>
</dbReference>
<feature type="repeat" description="ANK" evidence="3">
    <location>
        <begin position="78"/>
        <end position="110"/>
    </location>
</feature>
<feature type="repeat" description="ANK" evidence="3">
    <location>
        <begin position="233"/>
        <end position="265"/>
    </location>
</feature>
<keyword evidence="2 3" id="KW-0040">ANK repeat</keyword>
<dbReference type="SMART" id="SM00248">
    <property type="entry name" value="ANK"/>
    <property type="match status" value="8"/>
</dbReference>
<dbReference type="InterPro" id="IPR036116">
    <property type="entry name" value="FN3_sf"/>
</dbReference>
<dbReference type="SUPFAM" id="SSF49265">
    <property type="entry name" value="Fibronectin type III"/>
    <property type="match status" value="1"/>
</dbReference>
<dbReference type="InterPro" id="IPR002110">
    <property type="entry name" value="Ankyrin_rpt"/>
</dbReference>
<evidence type="ECO:0000256" key="4">
    <source>
        <dbReference type="SAM" id="MobiDB-lite"/>
    </source>
</evidence>
<evidence type="ECO:0000313" key="6">
    <source>
        <dbReference type="EMBL" id="TFJ82142.1"/>
    </source>
</evidence>
<comment type="caution">
    <text evidence="6">The sequence shown here is derived from an EMBL/GenBank/DDBJ whole genome shotgun (WGS) entry which is preliminary data.</text>
</comment>